<feature type="domain" description="Peptidase M20 dimerisation" evidence="13">
    <location>
        <begin position="544"/>
        <end position="653"/>
    </location>
</feature>
<evidence type="ECO:0000256" key="3">
    <source>
        <dbReference type="ARBA" id="ARBA00005130"/>
    </source>
</evidence>
<keyword evidence="10" id="KW-0170">Cobalt</keyword>
<dbReference type="InterPro" id="IPR001926">
    <property type="entry name" value="TrpB-like_PALP"/>
</dbReference>
<dbReference type="InterPro" id="IPR036052">
    <property type="entry name" value="TrpB-like_PALP_sf"/>
</dbReference>
<dbReference type="InterPro" id="IPR036264">
    <property type="entry name" value="Bact_exopeptidase_dim_dom"/>
</dbReference>
<evidence type="ECO:0000256" key="11">
    <source>
        <dbReference type="ARBA" id="ARBA00051301"/>
    </source>
</evidence>
<evidence type="ECO:0000256" key="2">
    <source>
        <dbReference type="ARBA" id="ARBA00001947"/>
    </source>
</evidence>
<reference evidence="15" key="1">
    <citation type="journal article" date="2015" name="PLoS Genet.">
        <title>The dynamic genome and transcriptome of the human fungal pathogen Blastomyces and close relative Emmonsia.</title>
        <authorList>
            <person name="Munoz J.F."/>
            <person name="Gauthier G.M."/>
            <person name="Desjardins C.A."/>
            <person name="Gallo J.E."/>
            <person name="Holder J."/>
            <person name="Sullivan T.D."/>
            <person name="Marty A.J."/>
            <person name="Carmen J.C."/>
            <person name="Chen Z."/>
            <person name="Ding L."/>
            <person name="Gujja S."/>
            <person name="Magrini V."/>
            <person name="Misas E."/>
            <person name="Mitreva M."/>
            <person name="Priest M."/>
            <person name="Saif S."/>
            <person name="Whiston E.A."/>
            <person name="Young S."/>
            <person name="Zeng Q."/>
            <person name="Goldman W.E."/>
            <person name="Mardis E.R."/>
            <person name="Taylor J.W."/>
            <person name="McEwen J.G."/>
            <person name="Clay O.K."/>
            <person name="Klein B.S."/>
            <person name="Cuomo C.A."/>
        </authorList>
    </citation>
    <scope>NUCLEOTIDE SEQUENCE [LARGE SCALE GENOMIC DNA]</scope>
    <source>
        <strain evidence="15">UAMH 3008</strain>
    </source>
</reference>
<evidence type="ECO:0000313" key="14">
    <source>
        <dbReference type="EMBL" id="KKZ67100.1"/>
    </source>
</evidence>
<evidence type="ECO:0000313" key="15">
    <source>
        <dbReference type="Proteomes" id="UP000034164"/>
    </source>
</evidence>
<comment type="cofactor">
    <cofactor evidence="2">
        <name>Zn(2+)</name>
        <dbReference type="ChEBI" id="CHEBI:29105"/>
    </cofactor>
</comment>
<dbReference type="Gene3D" id="3.30.70.360">
    <property type="match status" value="1"/>
</dbReference>
<protein>
    <recommendedName>
        <fullName evidence="6">Probable succinyl-diaminopimelate desuccinylase</fullName>
        <ecNumber evidence="5">3.5.1.18</ecNumber>
    </recommendedName>
</protein>
<evidence type="ECO:0000256" key="5">
    <source>
        <dbReference type="ARBA" id="ARBA00011921"/>
    </source>
</evidence>
<evidence type="ECO:0000259" key="13">
    <source>
        <dbReference type="Pfam" id="PF07687"/>
    </source>
</evidence>
<sequence length="754" mass="80346">MTPRRRPLYFNAGARTYAGKGFGSAKSVDAFHRQLKDYQPSPLVPLHAVAEDVGVKAVYAKDETSRLGLPAVNILGVSWAIFRTLANQLGLLEDADIEAVRAHLSKTPIPLFTSSEGNHGLAVARMGLFLATPVQIHVPAHTSAETVALFRMENATVVQSSGPIDDALLEAQIASQEKNGILIQENATYGYCDIPQLIVEGYATIMHEIDHQLAGEQPSLVVCPIGSGSLAQSVLTHYKGLERGSTAFMAVEPDISGILWKSLTHGKPVVGTTSATIMAELNCRRLSETAWPLLKSGTDASITVSDYEAHRASLELQALGVAAGPSGAASLAALRALNASDKARLGLHQGSIIILICAEGGPTNYNTPKDVASDDVIDLTQTLVQIDSSNPDFGSIPGPGETSIAQYITAWLQHRDIEYHWIEPTPGRPSIVGVARGSGGGKSLMFNGHMDTVTLLGYNGDPLNAIISDGNLYGRGSADMKSGLAAGMVAIANAKVMNLRGDVILAAVADEESESLGTEQLLQAGWRADAAIIAEPTEMALINKHKGFALFLVDIYGVAAHGSRADLGVDAICKAGYFLVELDRHAEELRKRFDDGEPQTAAPNIHAGVIRGGEEIASYPACCTISIERRTVAGETAETVTLELQSILDKLAATVPGFKFDLRSTFSRAPYFIPREDEFVQLVAKHAALTTGETPQIKGETYWTDMALLAEAGIPGLIWGPKGHGLHAKTEWVEVESVQHLAEAFVAVVADFCK</sequence>
<dbReference type="Gene3D" id="3.40.50.1100">
    <property type="match status" value="2"/>
</dbReference>
<dbReference type="Pfam" id="PF01546">
    <property type="entry name" value="Peptidase_M20"/>
    <property type="match status" value="1"/>
</dbReference>
<dbReference type="AlphaFoldDB" id="A0A0G2IA20"/>
<name>A0A0G2IA20_9EURO</name>
<evidence type="ECO:0000256" key="4">
    <source>
        <dbReference type="ARBA" id="ARBA00006247"/>
    </source>
</evidence>
<dbReference type="Gene3D" id="3.40.630.10">
    <property type="entry name" value="Zn peptidases"/>
    <property type="match status" value="1"/>
</dbReference>
<dbReference type="NCBIfam" id="TIGR01910">
    <property type="entry name" value="DapE-ArgE"/>
    <property type="match status" value="1"/>
</dbReference>
<evidence type="ECO:0000256" key="8">
    <source>
        <dbReference type="ARBA" id="ARBA00022801"/>
    </source>
</evidence>
<dbReference type="Pfam" id="PF07687">
    <property type="entry name" value="M20_dimer"/>
    <property type="match status" value="1"/>
</dbReference>
<dbReference type="CDD" id="cd00640">
    <property type="entry name" value="Trp-synth-beta_II"/>
    <property type="match status" value="1"/>
</dbReference>
<accession>A0A0G2IA20</accession>
<comment type="catalytic activity">
    <reaction evidence="11">
        <text>N-succinyl-(2S,6S)-2,6-diaminopimelate + H2O = (2S,6S)-2,6-diaminopimelate + succinate</text>
        <dbReference type="Rhea" id="RHEA:22608"/>
        <dbReference type="ChEBI" id="CHEBI:15377"/>
        <dbReference type="ChEBI" id="CHEBI:30031"/>
        <dbReference type="ChEBI" id="CHEBI:57609"/>
        <dbReference type="ChEBI" id="CHEBI:58087"/>
        <dbReference type="EC" id="3.5.1.18"/>
    </reaction>
</comment>
<dbReference type="SUPFAM" id="SSF55031">
    <property type="entry name" value="Bacterial exopeptidase dimerisation domain"/>
    <property type="match status" value="1"/>
</dbReference>
<dbReference type="PANTHER" id="PTHR43808:SF25">
    <property type="entry name" value="PEPTIDASE M20 DIMERISATION DOMAIN-CONTAINING PROTEIN"/>
    <property type="match status" value="1"/>
</dbReference>
<dbReference type="GO" id="GO:0046872">
    <property type="term" value="F:metal ion binding"/>
    <property type="evidence" value="ECO:0007669"/>
    <property type="project" value="UniProtKB-KW"/>
</dbReference>
<dbReference type="EC" id="3.5.1.18" evidence="5"/>
<feature type="domain" description="Tryptophan synthase beta chain-like PALP" evidence="12">
    <location>
        <begin position="38"/>
        <end position="340"/>
    </location>
</feature>
<dbReference type="SUPFAM" id="SSF53686">
    <property type="entry name" value="Tryptophan synthase beta subunit-like PLP-dependent enzymes"/>
    <property type="match status" value="1"/>
</dbReference>
<comment type="caution">
    <text evidence="14">The sequence shown here is derived from an EMBL/GenBank/DDBJ whole genome shotgun (WGS) entry which is preliminary data.</text>
</comment>
<evidence type="ECO:0000256" key="9">
    <source>
        <dbReference type="ARBA" id="ARBA00022833"/>
    </source>
</evidence>
<dbReference type="InterPro" id="IPR010182">
    <property type="entry name" value="ArgE/DapE"/>
</dbReference>
<evidence type="ECO:0000256" key="10">
    <source>
        <dbReference type="ARBA" id="ARBA00023285"/>
    </source>
</evidence>
<evidence type="ECO:0000256" key="1">
    <source>
        <dbReference type="ARBA" id="ARBA00001941"/>
    </source>
</evidence>
<dbReference type="InterPro" id="IPR050072">
    <property type="entry name" value="Peptidase_M20A"/>
</dbReference>
<organism evidence="14 15">
    <name type="scientific">[Emmonsia] crescens</name>
    <dbReference type="NCBI Taxonomy" id="73230"/>
    <lineage>
        <taxon>Eukaryota</taxon>
        <taxon>Fungi</taxon>
        <taxon>Dikarya</taxon>
        <taxon>Ascomycota</taxon>
        <taxon>Pezizomycotina</taxon>
        <taxon>Eurotiomycetes</taxon>
        <taxon>Eurotiomycetidae</taxon>
        <taxon>Onygenales</taxon>
        <taxon>Ajellomycetaceae</taxon>
        <taxon>Emergomyces</taxon>
    </lineage>
</organism>
<gene>
    <name evidence="14" type="ORF">EMCG_07210</name>
</gene>
<evidence type="ECO:0000259" key="12">
    <source>
        <dbReference type="Pfam" id="PF00291"/>
    </source>
</evidence>
<dbReference type="InterPro" id="IPR002933">
    <property type="entry name" value="Peptidase_M20"/>
</dbReference>
<comment type="similarity">
    <text evidence="4">Belongs to the peptidase M20A family.</text>
</comment>
<dbReference type="GO" id="GO:0009014">
    <property type="term" value="F:succinyl-diaminopimelate desuccinylase activity"/>
    <property type="evidence" value="ECO:0007669"/>
    <property type="project" value="UniProtKB-EC"/>
</dbReference>
<comment type="cofactor">
    <cofactor evidence="1">
        <name>Co(2+)</name>
        <dbReference type="ChEBI" id="CHEBI:48828"/>
    </cofactor>
</comment>
<dbReference type="PANTHER" id="PTHR43808">
    <property type="entry name" value="ACETYLORNITHINE DEACETYLASE"/>
    <property type="match status" value="1"/>
</dbReference>
<dbReference type="SUPFAM" id="SSF53187">
    <property type="entry name" value="Zn-dependent exopeptidases"/>
    <property type="match status" value="1"/>
</dbReference>
<dbReference type="EMBL" id="LCZI01000333">
    <property type="protein sequence ID" value="KKZ67100.1"/>
    <property type="molecule type" value="Genomic_DNA"/>
</dbReference>
<dbReference type="Proteomes" id="UP000034164">
    <property type="component" value="Unassembled WGS sequence"/>
</dbReference>
<dbReference type="UniPathway" id="UPA00034">
    <property type="reaction ID" value="UER00021"/>
</dbReference>
<evidence type="ECO:0000256" key="6">
    <source>
        <dbReference type="ARBA" id="ARBA00016853"/>
    </source>
</evidence>
<dbReference type="VEuPathDB" id="FungiDB:EMCG_07210"/>
<evidence type="ECO:0000256" key="7">
    <source>
        <dbReference type="ARBA" id="ARBA00022723"/>
    </source>
</evidence>
<dbReference type="Pfam" id="PF00291">
    <property type="entry name" value="PALP"/>
    <property type="match status" value="1"/>
</dbReference>
<dbReference type="PROSITE" id="PS00758">
    <property type="entry name" value="ARGE_DAPE_CPG2_1"/>
    <property type="match status" value="1"/>
</dbReference>
<keyword evidence="7" id="KW-0479">Metal-binding</keyword>
<keyword evidence="8" id="KW-0378">Hydrolase</keyword>
<dbReference type="OrthoDB" id="10059875at2759"/>
<comment type="pathway">
    <text evidence="3">Amino-acid biosynthesis; L-lysine biosynthesis via DAP pathway; LL-2,6-diaminopimelate from (S)-tetrahydrodipicolinate (succinylase route): step 3/3.</text>
</comment>
<keyword evidence="9" id="KW-0862">Zinc</keyword>
<dbReference type="InterPro" id="IPR001261">
    <property type="entry name" value="ArgE/DapE_CS"/>
</dbReference>
<dbReference type="GO" id="GO:0009089">
    <property type="term" value="P:lysine biosynthetic process via diaminopimelate"/>
    <property type="evidence" value="ECO:0007669"/>
    <property type="project" value="UniProtKB-UniPathway"/>
</dbReference>
<dbReference type="PROSITE" id="PS00759">
    <property type="entry name" value="ARGE_DAPE_CPG2_2"/>
    <property type="match status" value="1"/>
</dbReference>
<dbReference type="InterPro" id="IPR011650">
    <property type="entry name" value="Peptidase_M20_dimer"/>
</dbReference>
<proteinExistence type="inferred from homology"/>